<keyword evidence="1" id="KW-0812">Transmembrane</keyword>
<evidence type="ECO:0000313" key="2">
    <source>
        <dbReference type="Proteomes" id="UP000095283"/>
    </source>
</evidence>
<keyword evidence="2" id="KW-1185">Reference proteome</keyword>
<evidence type="ECO:0000313" key="3">
    <source>
        <dbReference type="WBParaSite" id="Hba_04932"/>
    </source>
</evidence>
<feature type="transmembrane region" description="Helical" evidence="1">
    <location>
        <begin position="162"/>
        <end position="181"/>
    </location>
</feature>
<sequence>MTKTITNLSNNYLIVATTTTSINNLKNSFSYTVNEVFDDTFVYFAPCFANDELKILGGLKVTPEDQVLMLRLAWIVALSCWNVKLTPGNHCRNGTSCGQFFIRDRTILGHLSSILHTVVFETSMPQVLQISLKVAMLFDAVRKISHFSRKLSNFIINSLKSYFSPGISITFASLPALFLFLSSPLTKYCRVCVILFSILHLAK</sequence>
<dbReference type="AlphaFoldDB" id="A0A1I7WIT9"/>
<organism evidence="2 3">
    <name type="scientific">Heterorhabditis bacteriophora</name>
    <name type="common">Entomopathogenic nematode worm</name>
    <dbReference type="NCBI Taxonomy" id="37862"/>
    <lineage>
        <taxon>Eukaryota</taxon>
        <taxon>Metazoa</taxon>
        <taxon>Ecdysozoa</taxon>
        <taxon>Nematoda</taxon>
        <taxon>Chromadorea</taxon>
        <taxon>Rhabditida</taxon>
        <taxon>Rhabditina</taxon>
        <taxon>Rhabditomorpha</taxon>
        <taxon>Strongyloidea</taxon>
        <taxon>Heterorhabditidae</taxon>
        <taxon>Heterorhabditis</taxon>
    </lineage>
</organism>
<protein>
    <submittedName>
        <fullName evidence="3">NR LBD domain-containing protein</fullName>
    </submittedName>
</protein>
<reference evidence="3" key="1">
    <citation type="submission" date="2016-11" db="UniProtKB">
        <authorList>
            <consortium name="WormBaseParasite"/>
        </authorList>
    </citation>
    <scope>IDENTIFICATION</scope>
</reference>
<evidence type="ECO:0000256" key="1">
    <source>
        <dbReference type="SAM" id="Phobius"/>
    </source>
</evidence>
<proteinExistence type="predicted"/>
<keyword evidence="1" id="KW-1133">Transmembrane helix</keyword>
<name>A0A1I7WIT9_HETBA</name>
<dbReference type="WBParaSite" id="Hba_04932">
    <property type="protein sequence ID" value="Hba_04932"/>
    <property type="gene ID" value="Hba_04932"/>
</dbReference>
<accession>A0A1I7WIT9</accession>
<keyword evidence="1" id="KW-0472">Membrane</keyword>
<dbReference type="Proteomes" id="UP000095283">
    <property type="component" value="Unplaced"/>
</dbReference>